<accession>A0A0D2NLN2</accession>
<evidence type="ECO:0000256" key="1">
    <source>
        <dbReference type="SAM" id="Coils"/>
    </source>
</evidence>
<dbReference type="AlphaFoldDB" id="A0A0D2NLN2"/>
<name>A0A0D2NLN2_HYPSF</name>
<evidence type="ECO:0000313" key="3">
    <source>
        <dbReference type="Proteomes" id="UP000054270"/>
    </source>
</evidence>
<keyword evidence="1" id="KW-0175">Coiled coil</keyword>
<dbReference type="OrthoDB" id="3365698at2759"/>
<feature type="non-terminal residue" evidence="2">
    <location>
        <position position="1"/>
    </location>
</feature>
<sequence length="115" mass="13043">LRTNIVPNDKQEDSLKQFVLDCDDKLKIINAKISEQEAQLRILNDEKAAILESVAPFRRALSPFRQLPEDIVREIFVACLETRRNPTMANTEAPVLLTQISSATRRIALSTPALW</sequence>
<dbReference type="EMBL" id="KN817601">
    <property type="protein sequence ID" value="KJA17581.1"/>
    <property type="molecule type" value="Genomic_DNA"/>
</dbReference>
<protein>
    <recommendedName>
        <fullName evidence="4">F-box domain-containing protein</fullName>
    </recommendedName>
</protein>
<keyword evidence="3" id="KW-1185">Reference proteome</keyword>
<reference evidence="3" key="1">
    <citation type="submission" date="2014-04" db="EMBL/GenBank/DDBJ databases">
        <title>Evolutionary Origins and Diversification of the Mycorrhizal Mutualists.</title>
        <authorList>
            <consortium name="DOE Joint Genome Institute"/>
            <consortium name="Mycorrhizal Genomics Consortium"/>
            <person name="Kohler A."/>
            <person name="Kuo A."/>
            <person name="Nagy L.G."/>
            <person name="Floudas D."/>
            <person name="Copeland A."/>
            <person name="Barry K.W."/>
            <person name="Cichocki N."/>
            <person name="Veneault-Fourrey C."/>
            <person name="LaButti K."/>
            <person name="Lindquist E.A."/>
            <person name="Lipzen A."/>
            <person name="Lundell T."/>
            <person name="Morin E."/>
            <person name="Murat C."/>
            <person name="Riley R."/>
            <person name="Ohm R."/>
            <person name="Sun H."/>
            <person name="Tunlid A."/>
            <person name="Henrissat B."/>
            <person name="Grigoriev I.V."/>
            <person name="Hibbett D.S."/>
            <person name="Martin F."/>
        </authorList>
    </citation>
    <scope>NUCLEOTIDE SEQUENCE [LARGE SCALE GENOMIC DNA]</scope>
    <source>
        <strain evidence="3">FD-334 SS-4</strain>
    </source>
</reference>
<evidence type="ECO:0000313" key="2">
    <source>
        <dbReference type="EMBL" id="KJA17581.1"/>
    </source>
</evidence>
<gene>
    <name evidence="2" type="ORF">HYPSUDRAFT_125295</name>
</gene>
<feature type="non-terminal residue" evidence="2">
    <location>
        <position position="115"/>
    </location>
</feature>
<proteinExistence type="predicted"/>
<dbReference type="Proteomes" id="UP000054270">
    <property type="component" value="Unassembled WGS sequence"/>
</dbReference>
<evidence type="ECO:0008006" key="4">
    <source>
        <dbReference type="Google" id="ProtNLM"/>
    </source>
</evidence>
<feature type="coiled-coil region" evidence="1">
    <location>
        <begin position="26"/>
        <end position="53"/>
    </location>
</feature>
<organism evidence="2 3">
    <name type="scientific">Hypholoma sublateritium (strain FD-334 SS-4)</name>
    <dbReference type="NCBI Taxonomy" id="945553"/>
    <lineage>
        <taxon>Eukaryota</taxon>
        <taxon>Fungi</taxon>
        <taxon>Dikarya</taxon>
        <taxon>Basidiomycota</taxon>
        <taxon>Agaricomycotina</taxon>
        <taxon>Agaricomycetes</taxon>
        <taxon>Agaricomycetidae</taxon>
        <taxon>Agaricales</taxon>
        <taxon>Agaricineae</taxon>
        <taxon>Strophariaceae</taxon>
        <taxon>Hypholoma</taxon>
    </lineage>
</organism>